<evidence type="ECO:0000313" key="4">
    <source>
        <dbReference type="WBParaSite" id="TCNE_0000934101-mRNA-1"/>
    </source>
</evidence>
<name>A0A183ULH1_TOXCA</name>
<evidence type="ECO:0000313" key="2">
    <source>
        <dbReference type="EMBL" id="VDM40662.1"/>
    </source>
</evidence>
<keyword evidence="1" id="KW-0812">Transmembrane</keyword>
<evidence type="ECO:0000313" key="3">
    <source>
        <dbReference type="Proteomes" id="UP000050794"/>
    </source>
</evidence>
<dbReference type="AlphaFoldDB" id="A0A183ULH1"/>
<organism evidence="3 4">
    <name type="scientific">Toxocara canis</name>
    <name type="common">Canine roundworm</name>
    <dbReference type="NCBI Taxonomy" id="6265"/>
    <lineage>
        <taxon>Eukaryota</taxon>
        <taxon>Metazoa</taxon>
        <taxon>Ecdysozoa</taxon>
        <taxon>Nematoda</taxon>
        <taxon>Chromadorea</taxon>
        <taxon>Rhabditida</taxon>
        <taxon>Spirurina</taxon>
        <taxon>Ascaridomorpha</taxon>
        <taxon>Ascaridoidea</taxon>
        <taxon>Toxocaridae</taxon>
        <taxon>Toxocara</taxon>
    </lineage>
</organism>
<protein>
    <submittedName>
        <fullName evidence="2 4">Uncharacterized protein</fullName>
    </submittedName>
</protein>
<reference evidence="4" key="1">
    <citation type="submission" date="2016-06" db="UniProtKB">
        <authorList>
            <consortium name="WormBaseParasite"/>
        </authorList>
    </citation>
    <scope>IDENTIFICATION</scope>
</reference>
<keyword evidence="1" id="KW-0472">Membrane</keyword>
<feature type="transmembrane region" description="Helical" evidence="1">
    <location>
        <begin position="21"/>
        <end position="41"/>
    </location>
</feature>
<dbReference type="WBParaSite" id="TCNE_0000934101-mRNA-1">
    <property type="protein sequence ID" value="TCNE_0000934101-mRNA-1"/>
    <property type="gene ID" value="TCNE_0000934101"/>
</dbReference>
<proteinExistence type="predicted"/>
<reference evidence="2 3" key="2">
    <citation type="submission" date="2018-11" db="EMBL/GenBank/DDBJ databases">
        <authorList>
            <consortium name="Pathogen Informatics"/>
        </authorList>
    </citation>
    <scope>NUCLEOTIDE SEQUENCE [LARGE SCALE GENOMIC DNA]</scope>
</reference>
<dbReference type="EMBL" id="UYWY01020149">
    <property type="protein sequence ID" value="VDM40662.1"/>
    <property type="molecule type" value="Genomic_DNA"/>
</dbReference>
<accession>A0A183ULH1</accession>
<keyword evidence="1" id="KW-1133">Transmembrane helix</keyword>
<sequence>MEYRKEDPEFGGSKRTSSFVSLQYFYLLVALIDNSFSWLPYGPHGDRFLPASSPAIFVRKKRFASGTHED</sequence>
<keyword evidence="3" id="KW-1185">Reference proteome</keyword>
<gene>
    <name evidence="2" type="ORF">TCNE_LOCUS9341</name>
</gene>
<dbReference type="Proteomes" id="UP000050794">
    <property type="component" value="Unassembled WGS sequence"/>
</dbReference>
<evidence type="ECO:0000256" key="1">
    <source>
        <dbReference type="SAM" id="Phobius"/>
    </source>
</evidence>